<dbReference type="Proteomes" id="UP001144978">
    <property type="component" value="Unassembled WGS sequence"/>
</dbReference>
<keyword evidence="2" id="KW-1185">Reference proteome</keyword>
<accession>A0ACC1MWC6</accession>
<dbReference type="EMBL" id="JANSHE010005413">
    <property type="protein sequence ID" value="KAJ2971114.1"/>
    <property type="molecule type" value="Genomic_DNA"/>
</dbReference>
<evidence type="ECO:0000313" key="2">
    <source>
        <dbReference type="Proteomes" id="UP001144978"/>
    </source>
</evidence>
<protein>
    <submittedName>
        <fullName evidence="1">Uncharacterized protein</fullName>
    </submittedName>
</protein>
<comment type="caution">
    <text evidence="1">The sequence shown here is derived from an EMBL/GenBank/DDBJ whole genome shotgun (WGS) entry which is preliminary data.</text>
</comment>
<evidence type="ECO:0000313" key="1">
    <source>
        <dbReference type="EMBL" id="KAJ2971114.1"/>
    </source>
</evidence>
<name>A0ACC1MWC6_9APHY</name>
<reference evidence="1" key="1">
    <citation type="submission" date="2022-08" db="EMBL/GenBank/DDBJ databases">
        <title>Genome Sequence of Pycnoporus sanguineus.</title>
        <authorList>
            <person name="Buettner E."/>
        </authorList>
    </citation>
    <scope>NUCLEOTIDE SEQUENCE</scope>
    <source>
        <strain evidence="1">CG-C14</strain>
    </source>
</reference>
<sequence>MERAVSGDAGPRGRENIGMCRVLPSWPGYAVMAVVPCAVRWPLFDHRNLLEDGESGNGNGNGNADANDIANGDKRRGGMPGFDDIVLLD</sequence>
<gene>
    <name evidence="1" type="ORF">NUW54_g12575</name>
</gene>
<organism evidence="1 2">
    <name type="scientific">Trametes sanguinea</name>
    <dbReference type="NCBI Taxonomy" id="158606"/>
    <lineage>
        <taxon>Eukaryota</taxon>
        <taxon>Fungi</taxon>
        <taxon>Dikarya</taxon>
        <taxon>Basidiomycota</taxon>
        <taxon>Agaricomycotina</taxon>
        <taxon>Agaricomycetes</taxon>
        <taxon>Polyporales</taxon>
        <taxon>Polyporaceae</taxon>
        <taxon>Trametes</taxon>
    </lineage>
</organism>
<proteinExistence type="predicted"/>